<dbReference type="EMBL" id="FNAY01000010">
    <property type="protein sequence ID" value="SDF41192.1"/>
    <property type="molecule type" value="Genomic_DNA"/>
</dbReference>
<dbReference type="PANTHER" id="PTHR31528:SF3">
    <property type="entry name" value="THIAMINE BIOSYNTHESIS PROTEIN HI_0357-RELATED"/>
    <property type="match status" value="1"/>
</dbReference>
<reference evidence="3 4" key="1">
    <citation type="submission" date="2016-10" db="EMBL/GenBank/DDBJ databases">
        <authorList>
            <person name="de Groot N.N."/>
        </authorList>
    </citation>
    <scope>NUCLEOTIDE SEQUENCE [LARGE SCALE GENOMIC DNA]</scope>
    <source>
        <strain evidence="4">DSM 938 / 37b4</strain>
    </source>
</reference>
<evidence type="ECO:0000256" key="1">
    <source>
        <dbReference type="SAM" id="SignalP"/>
    </source>
</evidence>
<feature type="chain" id="PRO_5010168770" evidence="1">
    <location>
        <begin position="18"/>
        <end position="307"/>
    </location>
</feature>
<dbReference type="Gene3D" id="3.40.190.10">
    <property type="entry name" value="Periplasmic binding protein-like II"/>
    <property type="match status" value="2"/>
</dbReference>
<accession>A0A1G7KVB9</accession>
<proteinExistence type="predicted"/>
<feature type="domain" description="SsuA/THI5-like" evidence="2">
    <location>
        <begin position="30"/>
        <end position="241"/>
    </location>
</feature>
<dbReference type="RefSeq" id="WP_074554238.1">
    <property type="nucleotide sequence ID" value="NZ_CP119563.1"/>
</dbReference>
<name>A0A1G7KVB9_RHOCA</name>
<evidence type="ECO:0000259" key="2">
    <source>
        <dbReference type="Pfam" id="PF09084"/>
    </source>
</evidence>
<evidence type="ECO:0000313" key="4">
    <source>
        <dbReference type="Proteomes" id="UP000183812"/>
    </source>
</evidence>
<dbReference type="OrthoDB" id="5348911at2"/>
<dbReference type="AlphaFoldDB" id="A0A1G7KVB9"/>
<organism evidence="3 4">
    <name type="scientific">Rhodobacter capsulatus</name>
    <name type="common">Rhodopseudomonas capsulata</name>
    <dbReference type="NCBI Taxonomy" id="1061"/>
    <lineage>
        <taxon>Bacteria</taxon>
        <taxon>Pseudomonadati</taxon>
        <taxon>Pseudomonadota</taxon>
        <taxon>Alphaproteobacteria</taxon>
        <taxon>Rhodobacterales</taxon>
        <taxon>Rhodobacter group</taxon>
        <taxon>Rhodobacter</taxon>
    </lineage>
</organism>
<evidence type="ECO:0000313" key="3">
    <source>
        <dbReference type="EMBL" id="SDF41192.1"/>
    </source>
</evidence>
<dbReference type="InterPro" id="IPR015168">
    <property type="entry name" value="SsuA/THI5"/>
</dbReference>
<dbReference type="PANTHER" id="PTHR31528">
    <property type="entry name" value="4-AMINO-5-HYDROXYMETHYL-2-METHYLPYRIMIDINE PHOSPHATE SYNTHASE THI11-RELATED"/>
    <property type="match status" value="1"/>
</dbReference>
<protein>
    <submittedName>
        <fullName evidence="3">Putative hydroxymethylpyrimidine transport system substrate-binding protein</fullName>
    </submittedName>
</protein>
<dbReference type="InterPro" id="IPR027939">
    <property type="entry name" value="NMT1/THI5"/>
</dbReference>
<dbReference type="Pfam" id="PF09084">
    <property type="entry name" value="NMT1"/>
    <property type="match status" value="1"/>
</dbReference>
<keyword evidence="1" id="KW-0732">Signal</keyword>
<dbReference type="Proteomes" id="UP000183812">
    <property type="component" value="Unassembled WGS sequence"/>
</dbReference>
<dbReference type="GO" id="GO:0009228">
    <property type="term" value="P:thiamine biosynthetic process"/>
    <property type="evidence" value="ECO:0007669"/>
    <property type="project" value="InterPro"/>
</dbReference>
<feature type="signal peptide" evidence="1">
    <location>
        <begin position="1"/>
        <end position="17"/>
    </location>
</feature>
<dbReference type="SUPFAM" id="SSF53850">
    <property type="entry name" value="Periplasmic binding protein-like II"/>
    <property type="match status" value="1"/>
</dbReference>
<sequence>MKPLLLALLLLAPRAEAADSLSVMLDWFVNPDHGPIIVAAERGYFTEAGLDVTIIPPADPSDPPKMAAAGQVDLAVSYQPQLYLQHAAGLGLKRVGTLIDAPLYCVMVDAAGPVQTMADLRGRKVGYSLAGIEAALMQRMLRHNGVDPAEVETINVNFALTPAVATGQVAAVSGAFRNFELHQMAAVGHQGRCFLPEENGVPAYDELIYLARADLAHDDRIARFLAATGRAAAEIAADPQAGWDTFRAHAAELDDPLNAKAWPDTWPHFARDPAALDAARYRDFGAFLVETGLIPTAPPVETIAVGK</sequence>
<gene>
    <name evidence="3" type="ORF">SAMN04244550_02220</name>
</gene>